<dbReference type="Proteomes" id="UP001341281">
    <property type="component" value="Chromosome 05"/>
</dbReference>
<dbReference type="EMBL" id="CP144749">
    <property type="protein sequence ID" value="WVZ76950.1"/>
    <property type="molecule type" value="Genomic_DNA"/>
</dbReference>
<feature type="domain" description="Myb-like" evidence="3">
    <location>
        <begin position="294"/>
        <end position="335"/>
    </location>
</feature>
<dbReference type="PROSITE" id="PS50090">
    <property type="entry name" value="MYB_LIKE"/>
    <property type="match status" value="4"/>
</dbReference>
<feature type="domain" description="HTH myb-type" evidence="4">
    <location>
        <begin position="72"/>
        <end position="108"/>
    </location>
</feature>
<proteinExistence type="predicted"/>
<feature type="domain" description="HTH myb-type" evidence="4">
    <location>
        <begin position="112"/>
        <end position="166"/>
    </location>
</feature>
<dbReference type="Pfam" id="PF00249">
    <property type="entry name" value="Myb_DNA-binding"/>
    <property type="match status" value="2"/>
</dbReference>
<keyword evidence="6" id="KW-1185">Reference proteome</keyword>
<feature type="domain" description="Myb-like" evidence="3">
    <location>
        <begin position="336"/>
        <end position="386"/>
    </location>
</feature>
<accession>A0AAQ3TP02</accession>
<sequence length="620" mass="69897">MEQSSDGMPISQRRRRRANSSINHSSKSDAVVEDMVIVIYHVKLQDIAKMRNQKRQRVHLTRRLPTASRRADDEVLTQMVNKHGTRNWQTIACAIPGRNAHSCLSRWKYILDPAINKGPWSQQEELRLIRAHQIYGNKWCKMVKHFPGRTNDALKGHWRGSMKSKLESYLASGLLEQVPDLQEDISPPQSSQLDISKNSEVASDRNRISSLLTTNSKLKQEPVEMGENDDTSVGKSSDFIFAASDVHCAKVSEITMAKSRKSAGARKKLASLSTPVELKPRAHCPRKISKASRREEDEILTKMVAKHGLKNWQTIASAIPGRDGKQCRIRWTRSLDPAINKEDWSEQEELKLIRAHQIYGNQWLKMVKHFPGRTNHGLKEHWRGRMKGKLNFYLASGLLEQVPDLQDLSDPESSQSDIPKDSQGSSNRNRPSSILPTRIKSKRDLPELDENADTSDEENSDGMSPKGLNAHSAKVSEKIMAKSKQRARARRKLDFLSTPVELKECTAAASCQRPPQRMQQTSPAPDNISPLDLPQNVPSECVDTDIPTAATNHPNDVHSPATLDPCSMEIHDVNIDLLDMSYCDGLMIDSPRYPHDSSFMREPLHVRPQIVKSKTDSGQV</sequence>
<evidence type="ECO:0000256" key="2">
    <source>
        <dbReference type="SAM" id="MobiDB-lite"/>
    </source>
</evidence>
<dbReference type="InterPro" id="IPR017930">
    <property type="entry name" value="Myb_dom"/>
</dbReference>
<reference evidence="5 6" key="1">
    <citation type="submission" date="2024-02" db="EMBL/GenBank/DDBJ databases">
        <title>High-quality chromosome-scale genome assembly of Pensacola bahiagrass (Paspalum notatum Flugge var. saurae).</title>
        <authorList>
            <person name="Vega J.M."/>
            <person name="Podio M."/>
            <person name="Orjuela J."/>
            <person name="Siena L.A."/>
            <person name="Pessino S.C."/>
            <person name="Combes M.C."/>
            <person name="Mariac C."/>
            <person name="Albertini E."/>
            <person name="Pupilli F."/>
            <person name="Ortiz J.P.A."/>
            <person name="Leblanc O."/>
        </authorList>
    </citation>
    <scope>NUCLEOTIDE SEQUENCE [LARGE SCALE GENOMIC DNA]</scope>
    <source>
        <strain evidence="5">R1</strain>
        <tissue evidence="5">Leaf</tissue>
    </source>
</reference>
<dbReference type="InterPro" id="IPR001005">
    <property type="entry name" value="SANT/Myb"/>
</dbReference>
<gene>
    <name evidence="5" type="ORF">U9M48_024860</name>
</gene>
<dbReference type="InterPro" id="IPR050560">
    <property type="entry name" value="MYB_TF"/>
</dbReference>
<dbReference type="AlphaFoldDB" id="A0AAQ3TP02"/>
<evidence type="ECO:0000313" key="6">
    <source>
        <dbReference type="Proteomes" id="UP001341281"/>
    </source>
</evidence>
<feature type="domain" description="HTH myb-type" evidence="4">
    <location>
        <begin position="295"/>
        <end position="335"/>
    </location>
</feature>
<dbReference type="InterPro" id="IPR009057">
    <property type="entry name" value="Homeodomain-like_sf"/>
</dbReference>
<dbReference type="GO" id="GO:0005634">
    <property type="term" value="C:nucleus"/>
    <property type="evidence" value="ECO:0007669"/>
    <property type="project" value="TreeGrafter"/>
</dbReference>
<dbReference type="SUPFAM" id="SSF46689">
    <property type="entry name" value="Homeodomain-like"/>
    <property type="match status" value="2"/>
</dbReference>
<dbReference type="PANTHER" id="PTHR45614:SF33">
    <property type="entry name" value="OS02G0271900 PROTEIN"/>
    <property type="match status" value="1"/>
</dbReference>
<feature type="domain" description="HTH myb-type" evidence="4">
    <location>
        <begin position="336"/>
        <end position="390"/>
    </location>
</feature>
<feature type="compositionally biased region" description="Polar residues" evidence="2">
    <location>
        <begin position="208"/>
        <end position="217"/>
    </location>
</feature>
<feature type="compositionally biased region" description="Polar residues" evidence="2">
    <location>
        <begin position="411"/>
        <end position="435"/>
    </location>
</feature>
<evidence type="ECO:0000259" key="4">
    <source>
        <dbReference type="PROSITE" id="PS51294"/>
    </source>
</evidence>
<feature type="region of interest" description="Disordered" evidence="2">
    <location>
        <begin position="183"/>
        <end position="231"/>
    </location>
</feature>
<dbReference type="CDD" id="cd00167">
    <property type="entry name" value="SANT"/>
    <property type="match status" value="4"/>
</dbReference>
<dbReference type="SMART" id="SM00717">
    <property type="entry name" value="SANT"/>
    <property type="match status" value="4"/>
</dbReference>
<feature type="compositionally biased region" description="Polar residues" evidence="2">
    <location>
        <begin position="187"/>
        <end position="201"/>
    </location>
</feature>
<evidence type="ECO:0000256" key="1">
    <source>
        <dbReference type="ARBA" id="ARBA00023125"/>
    </source>
</evidence>
<name>A0AAQ3TP02_PASNO</name>
<feature type="domain" description="Myb-like" evidence="3">
    <location>
        <begin position="112"/>
        <end position="162"/>
    </location>
</feature>
<evidence type="ECO:0000313" key="5">
    <source>
        <dbReference type="EMBL" id="WVZ76950.1"/>
    </source>
</evidence>
<evidence type="ECO:0000259" key="3">
    <source>
        <dbReference type="PROSITE" id="PS50090"/>
    </source>
</evidence>
<organism evidence="5 6">
    <name type="scientific">Paspalum notatum var. saurae</name>
    <dbReference type="NCBI Taxonomy" id="547442"/>
    <lineage>
        <taxon>Eukaryota</taxon>
        <taxon>Viridiplantae</taxon>
        <taxon>Streptophyta</taxon>
        <taxon>Embryophyta</taxon>
        <taxon>Tracheophyta</taxon>
        <taxon>Spermatophyta</taxon>
        <taxon>Magnoliopsida</taxon>
        <taxon>Liliopsida</taxon>
        <taxon>Poales</taxon>
        <taxon>Poaceae</taxon>
        <taxon>PACMAD clade</taxon>
        <taxon>Panicoideae</taxon>
        <taxon>Andropogonodae</taxon>
        <taxon>Paspaleae</taxon>
        <taxon>Paspalinae</taxon>
        <taxon>Paspalum</taxon>
    </lineage>
</organism>
<dbReference type="GO" id="GO:0000981">
    <property type="term" value="F:DNA-binding transcription factor activity, RNA polymerase II-specific"/>
    <property type="evidence" value="ECO:0007669"/>
    <property type="project" value="TreeGrafter"/>
</dbReference>
<protein>
    <submittedName>
        <fullName evidence="5">Uncharacterized protein</fullName>
    </submittedName>
</protein>
<feature type="domain" description="Myb-like" evidence="3">
    <location>
        <begin position="72"/>
        <end position="111"/>
    </location>
</feature>
<keyword evidence="1" id="KW-0238">DNA-binding</keyword>
<dbReference type="Gene3D" id="1.10.10.60">
    <property type="entry name" value="Homeodomain-like"/>
    <property type="match status" value="4"/>
</dbReference>
<feature type="region of interest" description="Disordered" evidence="2">
    <location>
        <begin position="1"/>
        <end position="26"/>
    </location>
</feature>
<dbReference type="PANTHER" id="PTHR45614">
    <property type="entry name" value="MYB PROTEIN-RELATED"/>
    <property type="match status" value="1"/>
</dbReference>
<dbReference type="GO" id="GO:0000978">
    <property type="term" value="F:RNA polymerase II cis-regulatory region sequence-specific DNA binding"/>
    <property type="evidence" value="ECO:0007669"/>
    <property type="project" value="TreeGrafter"/>
</dbReference>
<feature type="compositionally biased region" description="Acidic residues" evidence="2">
    <location>
        <begin position="447"/>
        <end position="460"/>
    </location>
</feature>
<feature type="region of interest" description="Disordered" evidence="2">
    <location>
        <begin position="406"/>
        <end position="486"/>
    </location>
</feature>
<feature type="region of interest" description="Disordered" evidence="2">
    <location>
        <begin position="507"/>
        <end position="531"/>
    </location>
</feature>
<dbReference type="PROSITE" id="PS51294">
    <property type="entry name" value="HTH_MYB"/>
    <property type="match status" value="4"/>
</dbReference>
<dbReference type="Pfam" id="PF13921">
    <property type="entry name" value="Myb_DNA-bind_6"/>
    <property type="match status" value="1"/>
</dbReference>